<gene>
    <name evidence="2" type="ORF">E2C01_097543</name>
</gene>
<comment type="caution">
    <text evidence="2">The sequence shown here is derived from an EMBL/GenBank/DDBJ whole genome shotgun (WGS) entry which is preliminary data.</text>
</comment>
<name>A0A5B7KA76_PORTR</name>
<evidence type="ECO:0000256" key="1">
    <source>
        <dbReference type="SAM" id="MobiDB-lite"/>
    </source>
</evidence>
<feature type="region of interest" description="Disordered" evidence="1">
    <location>
        <begin position="1"/>
        <end position="21"/>
    </location>
</feature>
<accession>A0A5B7KA76</accession>
<dbReference type="AlphaFoldDB" id="A0A5B7KA76"/>
<feature type="compositionally biased region" description="Polar residues" evidence="1">
    <location>
        <begin position="1"/>
        <end position="11"/>
    </location>
</feature>
<evidence type="ECO:0000313" key="2">
    <source>
        <dbReference type="EMBL" id="MPD01989.1"/>
    </source>
</evidence>
<protein>
    <submittedName>
        <fullName evidence="2">Uncharacterized protein</fullName>
    </submittedName>
</protein>
<sequence>MVRWLITTQRPYRSPPNSDPNDRTLLQLSDLQHLTAAVGVEWRQGINTMRLLSKYCSAPFMWLGAARGRYCGRVLGKVGGNEV</sequence>
<dbReference type="Proteomes" id="UP000324222">
    <property type="component" value="Unassembled WGS sequence"/>
</dbReference>
<reference evidence="2 3" key="1">
    <citation type="submission" date="2019-05" db="EMBL/GenBank/DDBJ databases">
        <title>Another draft genome of Portunus trituberculatus and its Hox gene families provides insights of decapod evolution.</title>
        <authorList>
            <person name="Jeong J.-H."/>
            <person name="Song I."/>
            <person name="Kim S."/>
            <person name="Choi T."/>
            <person name="Kim D."/>
            <person name="Ryu S."/>
            <person name="Kim W."/>
        </authorList>
    </citation>
    <scope>NUCLEOTIDE SEQUENCE [LARGE SCALE GENOMIC DNA]</scope>
    <source>
        <tissue evidence="2">Muscle</tissue>
    </source>
</reference>
<evidence type="ECO:0000313" key="3">
    <source>
        <dbReference type="Proteomes" id="UP000324222"/>
    </source>
</evidence>
<keyword evidence="3" id="KW-1185">Reference proteome</keyword>
<dbReference type="EMBL" id="VSRR010129469">
    <property type="protein sequence ID" value="MPD01989.1"/>
    <property type="molecule type" value="Genomic_DNA"/>
</dbReference>
<organism evidence="2 3">
    <name type="scientific">Portunus trituberculatus</name>
    <name type="common">Swimming crab</name>
    <name type="synonym">Neptunus trituberculatus</name>
    <dbReference type="NCBI Taxonomy" id="210409"/>
    <lineage>
        <taxon>Eukaryota</taxon>
        <taxon>Metazoa</taxon>
        <taxon>Ecdysozoa</taxon>
        <taxon>Arthropoda</taxon>
        <taxon>Crustacea</taxon>
        <taxon>Multicrustacea</taxon>
        <taxon>Malacostraca</taxon>
        <taxon>Eumalacostraca</taxon>
        <taxon>Eucarida</taxon>
        <taxon>Decapoda</taxon>
        <taxon>Pleocyemata</taxon>
        <taxon>Brachyura</taxon>
        <taxon>Eubrachyura</taxon>
        <taxon>Portunoidea</taxon>
        <taxon>Portunidae</taxon>
        <taxon>Portuninae</taxon>
        <taxon>Portunus</taxon>
    </lineage>
</organism>
<proteinExistence type="predicted"/>